<dbReference type="CDD" id="cd24050">
    <property type="entry name" value="ASKHA_NBD_ANMK"/>
    <property type="match status" value="1"/>
</dbReference>
<dbReference type="Proteomes" id="UP000281962">
    <property type="component" value="Unassembled WGS sequence"/>
</dbReference>
<dbReference type="GO" id="GO:0016301">
    <property type="term" value="F:kinase activity"/>
    <property type="evidence" value="ECO:0007669"/>
    <property type="project" value="UniProtKB-KW"/>
</dbReference>
<dbReference type="InterPro" id="IPR005338">
    <property type="entry name" value="Anhydro_N_Ac-Mur_kinase"/>
</dbReference>
<dbReference type="NCBIfam" id="NF007142">
    <property type="entry name" value="PRK09585.2-1"/>
    <property type="match status" value="1"/>
</dbReference>
<dbReference type="EMBL" id="QMQY01000027">
    <property type="protein sequence ID" value="RLE51038.1"/>
    <property type="molecule type" value="Genomic_DNA"/>
</dbReference>
<dbReference type="GO" id="GO:0006040">
    <property type="term" value="P:amino sugar metabolic process"/>
    <property type="evidence" value="ECO:0007669"/>
    <property type="project" value="InterPro"/>
</dbReference>
<gene>
    <name evidence="1" type="ORF">DRJ21_00965</name>
</gene>
<dbReference type="InterPro" id="IPR043129">
    <property type="entry name" value="ATPase_NBD"/>
</dbReference>
<protein>
    <submittedName>
        <fullName evidence="1">Anhydro-N-acetylmuramic acid kinase</fullName>
        <ecNumber evidence="1">2.7.1.170</ecNumber>
    </submittedName>
</protein>
<dbReference type="EC" id="2.7.1.170" evidence="1"/>
<evidence type="ECO:0000313" key="1">
    <source>
        <dbReference type="EMBL" id="RLE51038.1"/>
    </source>
</evidence>
<evidence type="ECO:0000313" key="2">
    <source>
        <dbReference type="Proteomes" id="UP000281962"/>
    </source>
</evidence>
<sequence length="400" mass="44043">MKITIKEKLEEIASKDVKIAIGLMSGTSADGVSAVLVKLKGNWINTKFKIIEYETYPYSSGIRKRIFELFNPKTSTVDKICIMNFILGKIFAEAAIRIANKAGISIKEIDFIASHGQTIYHIPKIIGINGYESKSTLQIGEPSVIASETGVITIADFRPKDIAVGGDGAPISAYADYIIFRSENVSRAIQNIGGIANVTYIPKKASINDIMAFDTGPGNMIIDAIVNYVTKGKLRYDINGEIAAKGKVNNELLEGLMKNPYLKRKPPKTTGREEFGEHYAMKVIEKAKELEISNEDLIATVTMFTAKSIALSYKEFLPEIPNEIIIGGGGAYNKTLMKMLREELKESKILVHEDFGIPSQAKEPLIMTILGNEVIHLHFNNIPNATGAKRKVIMGKVIFP</sequence>
<organism evidence="1 2">
    <name type="scientific">Thermoproteota archaeon</name>
    <dbReference type="NCBI Taxonomy" id="2056631"/>
    <lineage>
        <taxon>Archaea</taxon>
        <taxon>Thermoproteota</taxon>
    </lineage>
</organism>
<name>A0A497EWH5_9CREN</name>
<dbReference type="PANTHER" id="PTHR30605">
    <property type="entry name" value="ANHYDRO-N-ACETYLMURAMIC ACID KINASE"/>
    <property type="match status" value="1"/>
</dbReference>
<dbReference type="HAMAP" id="MF_01270">
    <property type="entry name" value="AnhMurNAc_kinase"/>
    <property type="match status" value="1"/>
</dbReference>
<dbReference type="SUPFAM" id="SSF53067">
    <property type="entry name" value="Actin-like ATPase domain"/>
    <property type="match status" value="1"/>
</dbReference>
<keyword evidence="1" id="KW-0418">Kinase</keyword>
<reference evidence="1 2" key="1">
    <citation type="submission" date="2018-06" db="EMBL/GenBank/DDBJ databases">
        <title>Extensive metabolic versatility and redundancy in microbially diverse, dynamic hydrothermal sediments.</title>
        <authorList>
            <person name="Dombrowski N."/>
            <person name="Teske A."/>
            <person name="Baker B.J."/>
        </authorList>
    </citation>
    <scope>NUCLEOTIDE SEQUENCE [LARGE SCALE GENOMIC DNA]</scope>
    <source>
        <strain evidence="1">B30_G17</strain>
    </source>
</reference>
<dbReference type="AlphaFoldDB" id="A0A497EWH5"/>
<keyword evidence="1" id="KW-0808">Transferase</keyword>
<dbReference type="NCBIfam" id="NF007148">
    <property type="entry name" value="PRK09585.3-2"/>
    <property type="match status" value="1"/>
</dbReference>
<dbReference type="PANTHER" id="PTHR30605:SF0">
    <property type="entry name" value="ANHYDRO-N-ACETYLMURAMIC ACID KINASE"/>
    <property type="match status" value="1"/>
</dbReference>
<dbReference type="Pfam" id="PF03702">
    <property type="entry name" value="AnmK"/>
    <property type="match status" value="1"/>
</dbReference>
<dbReference type="GO" id="GO:0009254">
    <property type="term" value="P:peptidoglycan turnover"/>
    <property type="evidence" value="ECO:0007669"/>
    <property type="project" value="InterPro"/>
</dbReference>
<comment type="caution">
    <text evidence="1">The sequence shown here is derived from an EMBL/GenBank/DDBJ whole genome shotgun (WGS) entry which is preliminary data.</text>
</comment>
<proteinExistence type="inferred from homology"/>
<dbReference type="Gene3D" id="3.30.420.40">
    <property type="match status" value="2"/>
</dbReference>
<dbReference type="GO" id="GO:0005524">
    <property type="term" value="F:ATP binding"/>
    <property type="evidence" value="ECO:0007669"/>
    <property type="project" value="InterPro"/>
</dbReference>
<dbReference type="GO" id="GO:0016773">
    <property type="term" value="F:phosphotransferase activity, alcohol group as acceptor"/>
    <property type="evidence" value="ECO:0007669"/>
    <property type="project" value="InterPro"/>
</dbReference>
<accession>A0A497EWH5</accession>